<name>A0ABQ8IXU3_DERPT</name>
<dbReference type="InterPro" id="IPR011598">
    <property type="entry name" value="bHLH_dom"/>
</dbReference>
<comment type="caution">
    <text evidence="2">The sequence shown here is derived from an EMBL/GenBank/DDBJ whole genome shotgun (WGS) entry which is preliminary data.</text>
</comment>
<keyword evidence="3" id="KW-1185">Reference proteome</keyword>
<protein>
    <submittedName>
        <fullName evidence="2">Transcription factor 15</fullName>
    </submittedName>
</protein>
<dbReference type="Proteomes" id="UP000887458">
    <property type="component" value="Unassembled WGS sequence"/>
</dbReference>
<evidence type="ECO:0000313" key="2">
    <source>
        <dbReference type="EMBL" id="KAH9415132.1"/>
    </source>
</evidence>
<dbReference type="SMART" id="SM00353">
    <property type="entry name" value="HLH"/>
    <property type="match status" value="1"/>
</dbReference>
<gene>
    <name evidence="2" type="primary">TCF15_1</name>
    <name evidence="2" type="ORF">DERP_006221</name>
</gene>
<reference evidence="2 3" key="2">
    <citation type="journal article" date="2022" name="Mol. Biol. Evol.">
        <title>Comparative Genomics Reveals Insights into the Divergent Evolution of Astigmatic Mites and Household Pest Adaptations.</title>
        <authorList>
            <person name="Xiong Q."/>
            <person name="Wan A.T."/>
            <person name="Liu X."/>
            <person name="Fung C.S."/>
            <person name="Xiao X."/>
            <person name="Malainual N."/>
            <person name="Hou J."/>
            <person name="Wang L."/>
            <person name="Wang M."/>
            <person name="Yang K.Y."/>
            <person name="Cui Y."/>
            <person name="Leung E.L."/>
            <person name="Nong W."/>
            <person name="Shin S.K."/>
            <person name="Au S.W."/>
            <person name="Jeong K.Y."/>
            <person name="Chew F.T."/>
            <person name="Hui J.H."/>
            <person name="Leung T.F."/>
            <person name="Tungtrongchitr A."/>
            <person name="Zhong N."/>
            <person name="Liu Z."/>
            <person name="Tsui S.K."/>
        </authorList>
    </citation>
    <scope>NUCLEOTIDE SEQUENCE [LARGE SCALE GENOMIC DNA]</scope>
    <source>
        <strain evidence="2">Derp</strain>
    </source>
</reference>
<sequence length="213" mass="25416">MNIIRIDEADTNIMPTTRQSENRNQENEQKFYHHHHRMIANARERYRTESVNMAFQRLRCLLPTIPSDRKLSKIEILRLASSYIRHLNNICIAISQQISIENICSRFECLENSQQQQRSVCTFCITTTTATTSMINGYNNNNDEFEWNLKNEILFTQQQQQQQESDNYDDEQQQQSSSYFIMNKGNDTNKSLNEQQNEFDTIQWQQINFDYFD</sequence>
<dbReference type="Gene3D" id="4.10.280.10">
    <property type="entry name" value="Helix-loop-helix DNA-binding domain"/>
    <property type="match status" value="1"/>
</dbReference>
<dbReference type="PANTHER" id="PTHR23349:SF42">
    <property type="entry name" value="BHLH DOMAIN-CONTAINING PROTEIN"/>
    <property type="match status" value="1"/>
</dbReference>
<reference evidence="2 3" key="1">
    <citation type="journal article" date="2018" name="J. Allergy Clin. Immunol.">
        <title>High-quality assembly of Dermatophagoides pteronyssinus genome and transcriptome reveals a wide range of novel allergens.</title>
        <authorList>
            <person name="Liu X.Y."/>
            <person name="Yang K.Y."/>
            <person name="Wang M.Q."/>
            <person name="Kwok J.S."/>
            <person name="Zeng X."/>
            <person name="Yang Z."/>
            <person name="Xiao X.J."/>
            <person name="Lau C.P."/>
            <person name="Li Y."/>
            <person name="Huang Z.M."/>
            <person name="Ba J.G."/>
            <person name="Yim A.K."/>
            <person name="Ouyang C.Y."/>
            <person name="Ngai S.M."/>
            <person name="Chan T.F."/>
            <person name="Leung E.L."/>
            <person name="Liu L."/>
            <person name="Liu Z.G."/>
            <person name="Tsui S.K."/>
        </authorList>
    </citation>
    <scope>NUCLEOTIDE SEQUENCE [LARGE SCALE GENOMIC DNA]</scope>
    <source>
        <strain evidence="2">Derp</strain>
    </source>
</reference>
<proteinExistence type="predicted"/>
<evidence type="ECO:0000259" key="1">
    <source>
        <dbReference type="PROSITE" id="PS50888"/>
    </source>
</evidence>
<dbReference type="InterPro" id="IPR036638">
    <property type="entry name" value="HLH_DNA-bd_sf"/>
</dbReference>
<dbReference type="PANTHER" id="PTHR23349">
    <property type="entry name" value="BASIC HELIX-LOOP-HELIX TRANSCRIPTION FACTOR, TWIST"/>
    <property type="match status" value="1"/>
</dbReference>
<accession>A0ABQ8IXU3</accession>
<evidence type="ECO:0000313" key="3">
    <source>
        <dbReference type="Proteomes" id="UP000887458"/>
    </source>
</evidence>
<dbReference type="EMBL" id="NJHN03000099">
    <property type="protein sequence ID" value="KAH9415132.1"/>
    <property type="molecule type" value="Genomic_DNA"/>
</dbReference>
<dbReference type="PROSITE" id="PS50888">
    <property type="entry name" value="BHLH"/>
    <property type="match status" value="1"/>
</dbReference>
<dbReference type="InterPro" id="IPR050283">
    <property type="entry name" value="E-box_TF_Regulators"/>
</dbReference>
<dbReference type="Pfam" id="PF00010">
    <property type="entry name" value="HLH"/>
    <property type="match status" value="1"/>
</dbReference>
<feature type="domain" description="BHLH" evidence="1">
    <location>
        <begin position="35"/>
        <end position="87"/>
    </location>
</feature>
<organism evidence="2 3">
    <name type="scientific">Dermatophagoides pteronyssinus</name>
    <name type="common">European house dust mite</name>
    <dbReference type="NCBI Taxonomy" id="6956"/>
    <lineage>
        <taxon>Eukaryota</taxon>
        <taxon>Metazoa</taxon>
        <taxon>Ecdysozoa</taxon>
        <taxon>Arthropoda</taxon>
        <taxon>Chelicerata</taxon>
        <taxon>Arachnida</taxon>
        <taxon>Acari</taxon>
        <taxon>Acariformes</taxon>
        <taxon>Sarcoptiformes</taxon>
        <taxon>Astigmata</taxon>
        <taxon>Psoroptidia</taxon>
        <taxon>Analgoidea</taxon>
        <taxon>Pyroglyphidae</taxon>
        <taxon>Dermatophagoidinae</taxon>
        <taxon>Dermatophagoides</taxon>
    </lineage>
</organism>
<dbReference type="SUPFAM" id="SSF47459">
    <property type="entry name" value="HLH, helix-loop-helix DNA-binding domain"/>
    <property type="match status" value="1"/>
</dbReference>